<sequence>MPSLPTGPVRARLFDPEFAADPARTYARLREYGDVVPVELAPGVPATLIIGYTAALEVLRDPVTFPKDPRRWEKRVSRDCPVLPLMMYRPNCMYTDGNVHARLRQVVTDGLVSVDPNVLRDHVENSAEALIREFRSAGEADLLGQFARPLPLMVFSQALGCPPDLSERLAAHYKGIFDGVDAKRANAGLTRGVAELIALKRQNPEHDLASRILAHPAGLSDEEALHQVLLLMGAGAEPEQNLIANTLRLMLTSDQVAGDVWGGNLLIEDALDELLWTDPPIANFAFTYPERDVEFRGVLLPADQPVVISFAAANTDPSTASGNRVGNRAHLAWGGGPHACPAKRPAQLIATVAIERLLDSLPGMEPAVPAAELEWRTGPFHRALTALPVRFPPVFGGTGDAHRARSGR</sequence>
<dbReference type="CDD" id="cd20623">
    <property type="entry name" value="CYP_unk"/>
    <property type="match status" value="1"/>
</dbReference>
<comment type="similarity">
    <text evidence="1">Belongs to the cytochrome P450 family.</text>
</comment>
<comment type="caution">
    <text evidence="2">The sequence shown here is derived from an EMBL/GenBank/DDBJ whole genome shotgun (WGS) entry which is preliminary data.</text>
</comment>
<dbReference type="PANTHER" id="PTHR46696">
    <property type="entry name" value="P450, PUTATIVE (EUROFUNG)-RELATED"/>
    <property type="match status" value="1"/>
</dbReference>
<dbReference type="InterPro" id="IPR036396">
    <property type="entry name" value="Cyt_P450_sf"/>
</dbReference>
<dbReference type="InterPro" id="IPR002397">
    <property type="entry name" value="Cyt_P450_B"/>
</dbReference>
<dbReference type="SUPFAM" id="SSF48264">
    <property type="entry name" value="Cytochrome P450"/>
    <property type="match status" value="1"/>
</dbReference>
<dbReference type="Gene3D" id="1.10.630.10">
    <property type="entry name" value="Cytochrome P450"/>
    <property type="match status" value="1"/>
</dbReference>
<dbReference type="PANTHER" id="PTHR46696:SF1">
    <property type="entry name" value="CYTOCHROME P450 YJIB-RELATED"/>
    <property type="match status" value="1"/>
</dbReference>
<dbReference type="PRINTS" id="PR00359">
    <property type="entry name" value="BP450"/>
</dbReference>
<keyword evidence="3" id="KW-1185">Reference proteome</keyword>
<dbReference type="EMBL" id="BAABHJ010000027">
    <property type="protein sequence ID" value="GAA4614923.1"/>
    <property type="molecule type" value="Genomic_DNA"/>
</dbReference>
<name>A0ABP8TRR6_9ACTN</name>
<evidence type="ECO:0000256" key="1">
    <source>
        <dbReference type="ARBA" id="ARBA00010617"/>
    </source>
</evidence>
<organism evidence="2 3">
    <name type="scientific">Actinoallomurus liliacearum</name>
    <dbReference type="NCBI Taxonomy" id="1080073"/>
    <lineage>
        <taxon>Bacteria</taxon>
        <taxon>Bacillati</taxon>
        <taxon>Actinomycetota</taxon>
        <taxon>Actinomycetes</taxon>
        <taxon>Streptosporangiales</taxon>
        <taxon>Thermomonosporaceae</taxon>
        <taxon>Actinoallomurus</taxon>
    </lineage>
</organism>
<dbReference type="Proteomes" id="UP001500212">
    <property type="component" value="Unassembled WGS sequence"/>
</dbReference>
<reference evidence="3" key="1">
    <citation type="journal article" date="2019" name="Int. J. Syst. Evol. Microbiol.">
        <title>The Global Catalogue of Microorganisms (GCM) 10K type strain sequencing project: providing services to taxonomists for standard genome sequencing and annotation.</title>
        <authorList>
            <consortium name="The Broad Institute Genomics Platform"/>
            <consortium name="The Broad Institute Genome Sequencing Center for Infectious Disease"/>
            <person name="Wu L."/>
            <person name="Ma J."/>
        </authorList>
    </citation>
    <scope>NUCLEOTIDE SEQUENCE [LARGE SCALE GENOMIC DNA]</scope>
    <source>
        <strain evidence="3">JCM 17938</strain>
    </source>
</reference>
<evidence type="ECO:0000313" key="3">
    <source>
        <dbReference type="Proteomes" id="UP001500212"/>
    </source>
</evidence>
<proteinExistence type="inferred from homology"/>
<evidence type="ECO:0000313" key="2">
    <source>
        <dbReference type="EMBL" id="GAA4614923.1"/>
    </source>
</evidence>
<dbReference type="InterPro" id="IPR017972">
    <property type="entry name" value="Cyt_P450_CS"/>
</dbReference>
<dbReference type="PROSITE" id="PS00086">
    <property type="entry name" value="CYTOCHROME_P450"/>
    <property type="match status" value="1"/>
</dbReference>
<gene>
    <name evidence="2" type="ORF">GCM10023195_65430</name>
</gene>
<protein>
    <submittedName>
        <fullName evidence="2">Cytochrome P450</fullName>
    </submittedName>
</protein>
<accession>A0ABP8TRR6</accession>
<dbReference type="RefSeq" id="WP_345363259.1">
    <property type="nucleotide sequence ID" value="NZ_BAABHJ010000027.1"/>
</dbReference>